<dbReference type="SMART" id="SM00448">
    <property type="entry name" value="REC"/>
    <property type="match status" value="1"/>
</dbReference>
<dbReference type="InterPro" id="IPR046947">
    <property type="entry name" value="LytR-like"/>
</dbReference>
<keyword evidence="6" id="KW-0238">DNA-binding</keyword>
<dbReference type="InterPro" id="IPR011006">
    <property type="entry name" value="CheY-like_superfamily"/>
</dbReference>
<dbReference type="Gene3D" id="3.40.50.2300">
    <property type="match status" value="1"/>
</dbReference>
<dbReference type="Gene3D" id="2.40.50.1020">
    <property type="entry name" value="LytTr DNA-binding domain"/>
    <property type="match status" value="1"/>
</dbReference>
<gene>
    <name evidence="6" type="ORF">QE109_14580</name>
</gene>
<dbReference type="Pfam" id="PF04397">
    <property type="entry name" value="LytTR"/>
    <property type="match status" value="1"/>
</dbReference>
<organism evidence="6 7">
    <name type="scientific">Fusibacter bizertensis</name>
    <dbReference type="NCBI Taxonomy" id="1488331"/>
    <lineage>
        <taxon>Bacteria</taxon>
        <taxon>Bacillati</taxon>
        <taxon>Bacillota</taxon>
        <taxon>Clostridia</taxon>
        <taxon>Eubacteriales</taxon>
        <taxon>Eubacteriales Family XII. Incertae Sedis</taxon>
        <taxon>Fusibacter</taxon>
    </lineage>
</organism>
<comment type="caution">
    <text evidence="6">The sequence shown here is derived from an EMBL/GenBank/DDBJ whole genome shotgun (WGS) entry which is preliminary data.</text>
</comment>
<evidence type="ECO:0000313" key="7">
    <source>
        <dbReference type="Proteomes" id="UP001158045"/>
    </source>
</evidence>
<feature type="modified residue" description="4-aspartylphosphate" evidence="3">
    <location>
        <position position="53"/>
    </location>
</feature>
<proteinExistence type="predicted"/>
<evidence type="ECO:0000256" key="2">
    <source>
        <dbReference type="ARBA" id="ARBA00024867"/>
    </source>
</evidence>
<evidence type="ECO:0000259" key="4">
    <source>
        <dbReference type="PROSITE" id="PS50110"/>
    </source>
</evidence>
<keyword evidence="3" id="KW-0597">Phosphoprotein</keyword>
<dbReference type="InterPro" id="IPR007492">
    <property type="entry name" value="LytTR_DNA-bd_dom"/>
</dbReference>
<feature type="domain" description="Response regulatory" evidence="4">
    <location>
        <begin position="2"/>
        <end position="115"/>
    </location>
</feature>
<evidence type="ECO:0000256" key="1">
    <source>
        <dbReference type="ARBA" id="ARBA00018672"/>
    </source>
</evidence>
<dbReference type="Pfam" id="PF00072">
    <property type="entry name" value="Response_reg"/>
    <property type="match status" value="1"/>
</dbReference>
<dbReference type="PANTHER" id="PTHR37299">
    <property type="entry name" value="TRANSCRIPTIONAL REGULATOR-RELATED"/>
    <property type="match status" value="1"/>
</dbReference>
<dbReference type="SUPFAM" id="SSF52172">
    <property type="entry name" value="CheY-like"/>
    <property type="match status" value="1"/>
</dbReference>
<dbReference type="InterPro" id="IPR001789">
    <property type="entry name" value="Sig_transdc_resp-reg_receiver"/>
</dbReference>
<comment type="function">
    <text evidence="2">May play the central regulatory role in sporulation. It may be an element of the effector pathway responsible for the activation of sporulation genes in response to nutritional stress. Spo0A may act in concert with spo0H (a sigma factor) to control the expression of some genes that are critical to the sporulation process.</text>
</comment>
<dbReference type="PANTHER" id="PTHR37299:SF1">
    <property type="entry name" value="STAGE 0 SPORULATION PROTEIN A HOMOLOG"/>
    <property type="match status" value="1"/>
</dbReference>
<dbReference type="SMART" id="SM00850">
    <property type="entry name" value="LytTR"/>
    <property type="match status" value="1"/>
</dbReference>
<evidence type="ECO:0000313" key="6">
    <source>
        <dbReference type="EMBL" id="MDH8679381.1"/>
    </source>
</evidence>
<dbReference type="EMBL" id="JARYZI010000011">
    <property type="protein sequence ID" value="MDH8679381.1"/>
    <property type="molecule type" value="Genomic_DNA"/>
</dbReference>
<evidence type="ECO:0000259" key="5">
    <source>
        <dbReference type="PROSITE" id="PS50930"/>
    </source>
</evidence>
<dbReference type="GO" id="GO:0003677">
    <property type="term" value="F:DNA binding"/>
    <property type="evidence" value="ECO:0007669"/>
    <property type="project" value="UniProtKB-KW"/>
</dbReference>
<evidence type="ECO:0000256" key="3">
    <source>
        <dbReference type="PROSITE-ProRule" id="PRU00169"/>
    </source>
</evidence>
<sequence>MNVVIVDDEYLAIEELAFQLSLCEDVQIKSTFMDPEKAYDYIISHDVDIVFLDIQMPGTNGLKCAKRILAHKNIHVIFVTAYTEYAVSSYEIDAVDYLLKPINNARLNKSLDKVRQFRTRSCSQKMDKDFLFIYEKEVLRPIKYDEIRYCRANDKHVEIFTKNQIFVYENTIGKLEESLRDSVFFRCHRSYIINLKHINLIEPVERTYLVKMEDFGELIPISRSNVQTFKRIMDI</sequence>
<dbReference type="PROSITE" id="PS50110">
    <property type="entry name" value="RESPONSE_REGULATORY"/>
    <property type="match status" value="1"/>
</dbReference>
<reference evidence="6 7" key="1">
    <citation type="submission" date="2023-04" db="EMBL/GenBank/DDBJ databases">
        <title>Fusibacter bizertensis strain WBS, isolated from littoral bottom sediments of the Arctic seas - biochemical and genomic analysis.</title>
        <authorList>
            <person name="Brioukhanov A.L."/>
        </authorList>
    </citation>
    <scope>NUCLEOTIDE SEQUENCE [LARGE SCALE GENOMIC DNA]</scope>
    <source>
        <strain evidence="6 7">WBS</strain>
    </source>
</reference>
<dbReference type="RefSeq" id="WP_281095277.1">
    <property type="nucleotide sequence ID" value="NZ_JARYZI010000011.1"/>
</dbReference>
<dbReference type="PROSITE" id="PS50930">
    <property type="entry name" value="HTH_LYTTR"/>
    <property type="match status" value="1"/>
</dbReference>
<feature type="domain" description="HTH LytTR-type" evidence="5">
    <location>
        <begin position="132"/>
        <end position="235"/>
    </location>
</feature>
<accession>A0ABT6NG34</accession>
<name>A0ABT6NG34_9FIRM</name>
<protein>
    <recommendedName>
        <fullName evidence="1">Stage 0 sporulation protein A homolog</fullName>
    </recommendedName>
</protein>
<dbReference type="Proteomes" id="UP001158045">
    <property type="component" value="Unassembled WGS sequence"/>
</dbReference>
<keyword evidence="7" id="KW-1185">Reference proteome</keyword>